<keyword evidence="2" id="KW-0808">Transferase</keyword>
<evidence type="ECO:0000313" key="3">
    <source>
        <dbReference type="Proteomes" id="UP001152797"/>
    </source>
</evidence>
<keyword evidence="3" id="KW-1185">Reference proteome</keyword>
<proteinExistence type="predicted"/>
<reference evidence="2 3" key="2">
    <citation type="submission" date="2024-05" db="EMBL/GenBank/DDBJ databases">
        <authorList>
            <person name="Chen Y."/>
            <person name="Shah S."/>
            <person name="Dougan E. K."/>
            <person name="Thang M."/>
            <person name="Chan C."/>
        </authorList>
    </citation>
    <scope>NUCLEOTIDE SEQUENCE [LARGE SCALE GENOMIC DNA]</scope>
</reference>
<dbReference type="EMBL" id="CAMXCT020001336">
    <property type="protein sequence ID" value="CAL1142510.1"/>
    <property type="molecule type" value="Genomic_DNA"/>
</dbReference>
<protein>
    <submittedName>
        <fullName evidence="2">Reverse transcriptase domain-containing protein</fullName>
    </submittedName>
</protein>
<dbReference type="Proteomes" id="UP001152797">
    <property type="component" value="Unassembled WGS sequence"/>
</dbReference>
<evidence type="ECO:0000313" key="2">
    <source>
        <dbReference type="EMBL" id="CAL4776447.1"/>
    </source>
</evidence>
<dbReference type="EMBL" id="CAMXCT030001336">
    <property type="protein sequence ID" value="CAL4776447.1"/>
    <property type="molecule type" value="Genomic_DNA"/>
</dbReference>
<dbReference type="GO" id="GO:0003964">
    <property type="term" value="F:RNA-directed DNA polymerase activity"/>
    <property type="evidence" value="ECO:0007669"/>
    <property type="project" value="UniProtKB-KW"/>
</dbReference>
<organism evidence="1">
    <name type="scientific">Cladocopium goreaui</name>
    <dbReference type="NCBI Taxonomy" id="2562237"/>
    <lineage>
        <taxon>Eukaryota</taxon>
        <taxon>Sar</taxon>
        <taxon>Alveolata</taxon>
        <taxon>Dinophyceae</taxon>
        <taxon>Suessiales</taxon>
        <taxon>Symbiodiniaceae</taxon>
        <taxon>Cladocopium</taxon>
    </lineage>
</organism>
<gene>
    <name evidence="1" type="ORF">C1SCF055_LOCUS16229</name>
</gene>
<evidence type="ECO:0000313" key="1">
    <source>
        <dbReference type="EMBL" id="CAI3989135.1"/>
    </source>
</evidence>
<sequence length="484" mass="53458">MERFILRCRHSGHFVRDIWVQFAVSTTVVAFLDTHSQIRVLRSCIVVYVDRSEVALGSTSVRLHCIDQAWTVATPPLQDEDDKDLFQEEEAVEAVAGKWQPPEPDSTEEVSYVRFLEIGLTDANYDAFNAEGLNTLETVRSHATVLQGLLMRGESYGTANDMQVRYCLIRRVLAADQFLNRFSVPAASPGPSKPKPSEEPATKVMQKFGEGTAPHEHPPCGGRATPRLILDYERVVSLLLREIPRLNTPVGLAASIGETTEDNGSGAHMPDQLLRVRAVLGAKRLLLMKKVAEKLDGLVLSCAMSSQEVSGSLAMLSQRAIQVDIGPQRESSPGSKKLDGPTLSCSASLQLVSDWLAATLSEEQLVGDAKFLKPALLGKIRAGVGGEHSSALYDITVAEAKEKSWLKGPYSPAEMDQRYNGRWLPVRRFPVVQKDKLRPIDDLRENRVNDTFSSTERATLDALDHLVWASIFLMLLCWKSKGPL</sequence>
<dbReference type="EMBL" id="CAMXCT010001336">
    <property type="protein sequence ID" value="CAI3989135.1"/>
    <property type="molecule type" value="Genomic_DNA"/>
</dbReference>
<name>A0A9P1FWB2_9DINO</name>
<comment type="caution">
    <text evidence="1">The sequence shown here is derived from an EMBL/GenBank/DDBJ whole genome shotgun (WGS) entry which is preliminary data.</text>
</comment>
<dbReference type="AlphaFoldDB" id="A0A9P1FWB2"/>
<keyword evidence="2" id="KW-0695">RNA-directed DNA polymerase</keyword>
<accession>A0A9P1FWB2</accession>
<keyword evidence="2" id="KW-0548">Nucleotidyltransferase</keyword>
<reference evidence="1" key="1">
    <citation type="submission" date="2022-10" db="EMBL/GenBank/DDBJ databases">
        <authorList>
            <person name="Chen Y."/>
            <person name="Dougan E. K."/>
            <person name="Chan C."/>
            <person name="Rhodes N."/>
            <person name="Thang M."/>
        </authorList>
    </citation>
    <scope>NUCLEOTIDE SEQUENCE</scope>
</reference>